<evidence type="ECO:0000313" key="2">
    <source>
        <dbReference type="EMBL" id="GJJ75015.1"/>
    </source>
</evidence>
<dbReference type="Pfam" id="PF03385">
    <property type="entry name" value="STELLO"/>
    <property type="match status" value="1"/>
</dbReference>
<accession>A0A9P3HE11</accession>
<reference evidence="2" key="1">
    <citation type="submission" date="2021-11" db="EMBL/GenBank/DDBJ databases">
        <authorList>
            <person name="Herlambang A."/>
            <person name="Guo Y."/>
            <person name="Takashima Y."/>
            <person name="Nishizawa T."/>
        </authorList>
    </citation>
    <scope>NUCLEOTIDE SEQUENCE</scope>
    <source>
        <strain evidence="2">E1425</strain>
    </source>
</reference>
<dbReference type="EMBL" id="BQFW01000010">
    <property type="protein sequence ID" value="GJJ75015.1"/>
    <property type="molecule type" value="Genomic_DNA"/>
</dbReference>
<gene>
    <name evidence="2" type="ORF">EMPS_07373</name>
</gene>
<evidence type="ECO:0000313" key="3">
    <source>
        <dbReference type="Proteomes" id="UP000827284"/>
    </source>
</evidence>
<dbReference type="InterPro" id="IPR005049">
    <property type="entry name" value="STL-like"/>
</dbReference>
<dbReference type="OrthoDB" id="408493at2759"/>
<sequence>MAARFSFGDVNYTALSHNTGNRRFWIGLLALAIASTLILVHTLFLSNPINSPPGHCATTSHGINEKKKVIGKNWIVITTINPPTDAMELLCNLEGWHVVVIAYSKSPKEWTCGSCVYLSVEEQQCLGYSIIDVVPHNAYTRKNIGYLWAVQQGATKVFDTDDDNLPTGKDIIFESPTDSLIGYRPANATGGKSVNIYSHFGRPDIWPRGFPLDDIDVRRPVAYLSEYDSIPEPARSILAPPMLIQQSLADLDPDVDAIFRLTQGQELKQARFCKKSPSLRLSPGTFSPFNSQNTLFSYDTLWGLLLPVTVSFRVCDIWRGYWVQRLLWDVNGTLGFTKPTVDQIRNAHNYHADYMDELQIYAQTSLFIDFLASWNSTSTELDTRIVDLMKAMADNDFIGAKDVELAQRWMKDLMDVGYVFPKVSPYVPEQVHLKLYEEAEPRLHLQTSRKIANDALEECQQEAESDPTMSRIQITEAQDKTFSIRFKDILMVLHLNHPVYDAIEPFLAIYAPYFPNIKIFGPNVPTHLNDLVIEVPTDAGYASYRSLTWAMERFPDYAGYLFTNDDVVLNVHQIAEFDQDKVWKHVPSAKLDVHNLLMAAPDSWEQWWRPESGELSRDPGSFTTEQRERIAAFSGIQGPIDVRSYADAVYVPKRISVELTKVLNQCLKYNVFLELALGLSLIAVEPTENWVDWTELYLWLDYVRDHWRDYLTSNISMFHPVKLTKDLKAKKELVNWIETGALPPRE</sequence>
<organism evidence="2 3">
    <name type="scientific">Entomortierella parvispora</name>
    <dbReference type="NCBI Taxonomy" id="205924"/>
    <lineage>
        <taxon>Eukaryota</taxon>
        <taxon>Fungi</taxon>
        <taxon>Fungi incertae sedis</taxon>
        <taxon>Mucoromycota</taxon>
        <taxon>Mortierellomycotina</taxon>
        <taxon>Mortierellomycetes</taxon>
        <taxon>Mortierellales</taxon>
        <taxon>Mortierellaceae</taxon>
        <taxon>Entomortierella</taxon>
    </lineage>
</organism>
<dbReference type="Proteomes" id="UP000827284">
    <property type="component" value="Unassembled WGS sequence"/>
</dbReference>
<dbReference type="PANTHER" id="PTHR31362">
    <property type="entry name" value="GLYCOSYLTRANSFERASE STELLO1-RELATED"/>
    <property type="match status" value="1"/>
</dbReference>
<keyword evidence="3" id="KW-1185">Reference proteome</keyword>
<comment type="caution">
    <text evidence="2">The sequence shown here is derived from an EMBL/GenBank/DDBJ whole genome shotgun (WGS) entry which is preliminary data.</text>
</comment>
<proteinExistence type="predicted"/>
<protein>
    <submittedName>
        <fullName evidence="2">Uncharacterized protein</fullName>
    </submittedName>
</protein>
<name>A0A9P3HE11_9FUNG</name>
<feature type="transmembrane region" description="Helical" evidence="1">
    <location>
        <begin position="24"/>
        <end position="44"/>
    </location>
</feature>
<reference evidence="2" key="2">
    <citation type="journal article" date="2022" name="Microbiol. Resour. Announc.">
        <title>Whole-Genome Sequence of Entomortierella parvispora E1425, a Mucoromycotan Fungus Associated with Burkholderiaceae-Related Endosymbiotic Bacteria.</title>
        <authorList>
            <person name="Herlambang A."/>
            <person name="Guo Y."/>
            <person name="Takashima Y."/>
            <person name="Narisawa K."/>
            <person name="Ohta H."/>
            <person name="Nishizawa T."/>
        </authorList>
    </citation>
    <scope>NUCLEOTIDE SEQUENCE</scope>
    <source>
        <strain evidence="2">E1425</strain>
    </source>
</reference>
<dbReference type="PANTHER" id="PTHR31362:SF0">
    <property type="entry name" value="EXOSTOSIN DOMAIN-CONTAINING PROTEIN-RELATED"/>
    <property type="match status" value="1"/>
</dbReference>
<keyword evidence="1" id="KW-1133">Transmembrane helix</keyword>
<keyword evidence="1" id="KW-0472">Membrane</keyword>
<keyword evidence="1" id="KW-0812">Transmembrane</keyword>
<dbReference type="AlphaFoldDB" id="A0A9P3HE11"/>
<evidence type="ECO:0000256" key="1">
    <source>
        <dbReference type="SAM" id="Phobius"/>
    </source>
</evidence>